<dbReference type="EMBL" id="CP030840">
    <property type="protein sequence ID" value="AXC12423.1"/>
    <property type="molecule type" value="Genomic_DNA"/>
</dbReference>
<gene>
    <name evidence="2" type="ORF">ACPOL_3128</name>
</gene>
<dbReference type="RefSeq" id="WP_114207639.1">
    <property type="nucleotide sequence ID" value="NZ_CP030840.1"/>
</dbReference>
<evidence type="ECO:0000313" key="3">
    <source>
        <dbReference type="Proteomes" id="UP000253606"/>
    </source>
</evidence>
<dbReference type="OrthoDB" id="9090296at2"/>
<dbReference type="KEGG" id="abas:ACPOL_3128"/>
<evidence type="ECO:0000313" key="2">
    <source>
        <dbReference type="EMBL" id="AXC12423.1"/>
    </source>
</evidence>
<protein>
    <submittedName>
        <fullName evidence="2">Putative conserved protein, contains double-stranded beta-helix domain</fullName>
    </submittedName>
</protein>
<keyword evidence="3" id="KW-1185">Reference proteome</keyword>
<dbReference type="PANTHER" id="PTHR36440:SF1">
    <property type="entry name" value="PUTATIVE (AFU_ORTHOLOGUE AFUA_8G07350)-RELATED"/>
    <property type="match status" value="1"/>
</dbReference>
<accession>A0A2Z5FZS3</accession>
<dbReference type="PANTHER" id="PTHR36440">
    <property type="entry name" value="PUTATIVE (AFU_ORTHOLOGUE AFUA_8G07350)-RELATED"/>
    <property type="match status" value="1"/>
</dbReference>
<dbReference type="InterPro" id="IPR014710">
    <property type="entry name" value="RmlC-like_jellyroll"/>
</dbReference>
<proteinExistence type="predicted"/>
<dbReference type="Gene3D" id="2.60.120.10">
    <property type="entry name" value="Jelly Rolls"/>
    <property type="match status" value="1"/>
</dbReference>
<evidence type="ECO:0000259" key="1">
    <source>
        <dbReference type="Pfam" id="PF07883"/>
    </source>
</evidence>
<dbReference type="InterPro" id="IPR013096">
    <property type="entry name" value="Cupin_2"/>
</dbReference>
<organism evidence="2 3">
    <name type="scientific">Acidisarcina polymorpha</name>
    <dbReference type="NCBI Taxonomy" id="2211140"/>
    <lineage>
        <taxon>Bacteria</taxon>
        <taxon>Pseudomonadati</taxon>
        <taxon>Acidobacteriota</taxon>
        <taxon>Terriglobia</taxon>
        <taxon>Terriglobales</taxon>
        <taxon>Acidobacteriaceae</taxon>
        <taxon>Acidisarcina</taxon>
    </lineage>
</organism>
<name>A0A2Z5FZS3_9BACT</name>
<dbReference type="InterPro" id="IPR053146">
    <property type="entry name" value="QDO-like"/>
</dbReference>
<dbReference type="Pfam" id="PF07883">
    <property type="entry name" value="Cupin_2"/>
    <property type="match status" value="1"/>
</dbReference>
<dbReference type="AlphaFoldDB" id="A0A2Z5FZS3"/>
<reference evidence="2 3" key="1">
    <citation type="journal article" date="2018" name="Front. Microbiol.">
        <title>Hydrolytic Capabilities as a Key to Environmental Success: Chitinolytic and Cellulolytic Acidobacteria From Acidic Sub-arctic Soils and Boreal Peatlands.</title>
        <authorList>
            <person name="Belova S.E."/>
            <person name="Ravin N.V."/>
            <person name="Pankratov T.A."/>
            <person name="Rakitin A.L."/>
            <person name="Ivanova A.A."/>
            <person name="Beletsky A.V."/>
            <person name="Mardanov A.V."/>
            <person name="Sinninghe Damste J.S."/>
            <person name="Dedysh S.N."/>
        </authorList>
    </citation>
    <scope>NUCLEOTIDE SEQUENCE [LARGE SCALE GENOMIC DNA]</scope>
    <source>
        <strain evidence="2 3">SBC82</strain>
    </source>
</reference>
<sequence>MSESTTQHPPVPPDDLKRALTIARPDSDQTVPHIGLVGDTYTITVSGEDTAGRFCVIDMHIPPGGGPAPHRHDFEETFILLDGEMEATFRGKKSLVRAGDTINIPANAPHQFHNSSSKPVRLLCICSPSGQEHFFKEVGVPVATRTTAPPKLDKEQQQRFMEKAKALAPKYRTELLKEA</sequence>
<dbReference type="SUPFAM" id="SSF51182">
    <property type="entry name" value="RmlC-like cupins"/>
    <property type="match status" value="1"/>
</dbReference>
<dbReference type="InterPro" id="IPR011051">
    <property type="entry name" value="RmlC_Cupin_sf"/>
</dbReference>
<dbReference type="Proteomes" id="UP000253606">
    <property type="component" value="Chromosome"/>
</dbReference>
<feature type="domain" description="Cupin type-2" evidence="1">
    <location>
        <begin position="59"/>
        <end position="126"/>
    </location>
</feature>